<dbReference type="CDD" id="cd06261">
    <property type="entry name" value="TM_PBP2"/>
    <property type="match status" value="1"/>
</dbReference>
<dbReference type="GO" id="GO:0055085">
    <property type="term" value="P:transmembrane transport"/>
    <property type="evidence" value="ECO:0007669"/>
    <property type="project" value="InterPro"/>
</dbReference>
<sequence>MLRYTARRLLAAIPVLFVVSLVSFAIIALVPGDIASEMAGPSATAEELARLRAELGLDKPILERMVEWYGALLRGDLGQSVLLRRSVTEAILERLPVTLGLTVLALAVAIVLGVLAGMVAAVRPNTWTDQGVMALALVGLSLPDFWLGLVFIWLFAIELGWLPTGGYVPFTEDPLGWLRAMAMPAGALALTQMGLLARMTRASMLEVLRQDYVRTARAKGLPGWVVVGRHAWANVLVPVITVAGVSVGILLGGAVVIEQVFSLPGVGRLIIGAIQRRDYPVIQGGLLLTATIFVLVNLVVDLLYAAVDPRVRYGR</sequence>
<feature type="transmembrane region" description="Helical" evidence="7">
    <location>
        <begin position="99"/>
        <end position="122"/>
    </location>
</feature>
<keyword evidence="5 7" id="KW-1133">Transmembrane helix</keyword>
<feature type="transmembrane region" description="Helical" evidence="7">
    <location>
        <begin position="286"/>
        <end position="307"/>
    </location>
</feature>
<dbReference type="AlphaFoldDB" id="A0A975U3Q6"/>
<dbReference type="GO" id="GO:0005886">
    <property type="term" value="C:plasma membrane"/>
    <property type="evidence" value="ECO:0007669"/>
    <property type="project" value="UniProtKB-SubCell"/>
</dbReference>
<evidence type="ECO:0000313" key="9">
    <source>
        <dbReference type="EMBL" id="QXM25820.1"/>
    </source>
</evidence>
<dbReference type="Pfam" id="PF19300">
    <property type="entry name" value="BPD_transp_1_N"/>
    <property type="match status" value="1"/>
</dbReference>
<dbReference type="PROSITE" id="PS50928">
    <property type="entry name" value="ABC_TM1"/>
    <property type="match status" value="1"/>
</dbReference>
<feature type="transmembrane region" description="Helical" evidence="7">
    <location>
        <begin position="176"/>
        <end position="197"/>
    </location>
</feature>
<reference evidence="9" key="1">
    <citation type="submission" date="2021-06" db="EMBL/GenBank/DDBJ databases">
        <title>Elioraea tepida, sp. nov., a moderately thermophilic aerobic anoxygenic phototrophic bacterium isolated from an alkaline siliceous hot spring mat community in Yellowstone National Park, WY, USA.</title>
        <authorList>
            <person name="Saini M.K."/>
            <person name="Yoshida S."/>
            <person name="Sebastian A."/>
            <person name="Hirose S."/>
            <person name="Hara E."/>
            <person name="Tamaki H."/>
            <person name="Soulier N.T."/>
            <person name="Albert I."/>
            <person name="Hanada S."/>
            <person name="Bryant D.A."/>
            <person name="Tank M."/>
        </authorList>
    </citation>
    <scope>NUCLEOTIDE SEQUENCE</scope>
    <source>
        <strain evidence="9">MS-P2</strain>
    </source>
</reference>
<keyword evidence="2 7" id="KW-0813">Transport</keyword>
<keyword evidence="10" id="KW-1185">Reference proteome</keyword>
<feature type="transmembrane region" description="Helical" evidence="7">
    <location>
        <begin position="235"/>
        <end position="257"/>
    </location>
</feature>
<keyword evidence="3" id="KW-1003">Cell membrane</keyword>
<comment type="subcellular location">
    <subcellularLocation>
        <location evidence="1 7">Cell membrane</location>
        <topology evidence="1 7">Multi-pass membrane protein</topology>
    </subcellularLocation>
</comment>
<keyword evidence="6 7" id="KW-0472">Membrane</keyword>
<dbReference type="InterPro" id="IPR045621">
    <property type="entry name" value="BPD_transp_1_N"/>
</dbReference>
<protein>
    <submittedName>
        <fullName evidence="9">ABC transporter permease</fullName>
    </submittedName>
</protein>
<dbReference type="PANTHER" id="PTHR43163:SF6">
    <property type="entry name" value="DIPEPTIDE TRANSPORT SYSTEM PERMEASE PROTEIN DPPB-RELATED"/>
    <property type="match status" value="1"/>
</dbReference>
<feature type="transmembrane region" description="Helical" evidence="7">
    <location>
        <begin position="134"/>
        <end position="156"/>
    </location>
</feature>
<evidence type="ECO:0000256" key="1">
    <source>
        <dbReference type="ARBA" id="ARBA00004651"/>
    </source>
</evidence>
<evidence type="ECO:0000313" key="10">
    <source>
        <dbReference type="Proteomes" id="UP000694001"/>
    </source>
</evidence>
<proteinExistence type="inferred from homology"/>
<dbReference type="Pfam" id="PF00528">
    <property type="entry name" value="BPD_transp_1"/>
    <property type="match status" value="1"/>
</dbReference>
<comment type="similarity">
    <text evidence="7">Belongs to the binding-protein-dependent transport system permease family.</text>
</comment>
<feature type="transmembrane region" description="Helical" evidence="7">
    <location>
        <begin position="9"/>
        <end position="30"/>
    </location>
</feature>
<evidence type="ECO:0000256" key="2">
    <source>
        <dbReference type="ARBA" id="ARBA00022448"/>
    </source>
</evidence>
<dbReference type="Proteomes" id="UP000694001">
    <property type="component" value="Chromosome"/>
</dbReference>
<evidence type="ECO:0000256" key="3">
    <source>
        <dbReference type="ARBA" id="ARBA00022475"/>
    </source>
</evidence>
<name>A0A975U3Q6_9PROT</name>
<evidence type="ECO:0000256" key="7">
    <source>
        <dbReference type="RuleBase" id="RU363032"/>
    </source>
</evidence>
<evidence type="ECO:0000259" key="8">
    <source>
        <dbReference type="PROSITE" id="PS50928"/>
    </source>
</evidence>
<evidence type="ECO:0000256" key="5">
    <source>
        <dbReference type="ARBA" id="ARBA00022989"/>
    </source>
</evidence>
<dbReference type="KEGG" id="elio:KO353_06365"/>
<dbReference type="PANTHER" id="PTHR43163">
    <property type="entry name" value="DIPEPTIDE TRANSPORT SYSTEM PERMEASE PROTEIN DPPB-RELATED"/>
    <property type="match status" value="1"/>
</dbReference>
<feature type="domain" description="ABC transmembrane type-1" evidence="8">
    <location>
        <begin position="95"/>
        <end position="304"/>
    </location>
</feature>
<dbReference type="InterPro" id="IPR000515">
    <property type="entry name" value="MetI-like"/>
</dbReference>
<organism evidence="9 10">
    <name type="scientific">Elioraea tepida</name>
    <dbReference type="NCBI Taxonomy" id="2843330"/>
    <lineage>
        <taxon>Bacteria</taxon>
        <taxon>Pseudomonadati</taxon>
        <taxon>Pseudomonadota</taxon>
        <taxon>Alphaproteobacteria</taxon>
        <taxon>Acetobacterales</taxon>
        <taxon>Elioraeaceae</taxon>
        <taxon>Elioraea</taxon>
    </lineage>
</organism>
<accession>A0A975U3Q6</accession>
<evidence type="ECO:0000256" key="4">
    <source>
        <dbReference type="ARBA" id="ARBA00022692"/>
    </source>
</evidence>
<dbReference type="EMBL" id="CP076448">
    <property type="protein sequence ID" value="QXM25820.1"/>
    <property type="molecule type" value="Genomic_DNA"/>
</dbReference>
<dbReference type="RefSeq" id="WP_218286872.1">
    <property type="nucleotide sequence ID" value="NZ_CP076448.1"/>
</dbReference>
<evidence type="ECO:0000256" key="6">
    <source>
        <dbReference type="ARBA" id="ARBA00023136"/>
    </source>
</evidence>
<keyword evidence="4 7" id="KW-0812">Transmembrane</keyword>
<gene>
    <name evidence="9" type="ORF">KO353_06365</name>
</gene>